<keyword evidence="1" id="KW-0408">Iron</keyword>
<dbReference type="SUPFAM" id="SSF52016">
    <property type="entry name" value="LeuD/IlvD-like"/>
    <property type="match status" value="1"/>
</dbReference>
<sequence length="594" mass="62588">MTLNEDQRAMLAGEQGRARQMGMRLLLDLAAMAGAERLTPIGSAHLSGVSPLTGGLGLRLFLARLAEDPGAGVAVPTTLNAAGCDEAQFPAMRIAVPDFLDHHRQIVAAYVRLGVRAIQSCVPYEWDDVLPALQPGVAAAWAESNAICFANSYCDLRTNRESGLSALACALTGYAPDYGLLDEAARRPNLAVTVTAPLADPTDFSLLGDWIGKQRRPGWRMPYGPIPAITGLPADLTHEQRKALSAAAANYGCPLLYLVDTAEALPTDVQDQLTFGPDELAGRYAELHPAAPISLIVLGCPQASIGELRAIAALLRGRQVGADPAAPGQPPPLWVFTSATSKAIAEKTGLAAAITGSGALLLENTCPEVVPYDQSWVSHILTNSMKAEHYIKSGLNGIPTSVMRLADCIALAAGEQVLNEQAHPPVAPNIHPASPAPKPAQPAPTKPADEPAAVTTALGRGLPSQADYEIIGEAFVTDTPITFLGYVNRQTGVIEEEGHPADGQSLAGKIAIFPRGTGSSVAPYVVLELYYRGVGPIAVVNSEIDQQTAPACSLEGIPYACSFDTDPTRFIRHGDRVALRRVGDTVTLQVIERG</sequence>
<dbReference type="AlphaFoldDB" id="A0A160T749"/>
<feature type="region of interest" description="Disordered" evidence="3">
    <location>
        <begin position="424"/>
        <end position="452"/>
    </location>
</feature>
<dbReference type="Proteomes" id="UP000215027">
    <property type="component" value="Chromosome I"/>
</dbReference>
<dbReference type="PANTHER" id="PTHR36577">
    <property type="entry name" value="DUF521 DOMAIN PROTEIN (AFU_ORTHOLOGUE AFUA_6G00490)"/>
    <property type="match status" value="1"/>
</dbReference>
<protein>
    <recommendedName>
        <fullName evidence="8">DUF521 domain-containing protein</fullName>
    </recommendedName>
</protein>
<evidence type="ECO:0008006" key="8">
    <source>
        <dbReference type="Google" id="ProtNLM"/>
    </source>
</evidence>
<dbReference type="KEGG" id="pbf:CFX0092_A3551"/>
<dbReference type="Pfam" id="PF04412">
    <property type="entry name" value="AcnX"/>
    <property type="match status" value="1"/>
</dbReference>
<dbReference type="SMR" id="A0A160T749"/>
<dbReference type="InterPro" id="IPR007506">
    <property type="entry name" value="PMDh-L-like_dom"/>
</dbReference>
<dbReference type="PANTHER" id="PTHR36577:SF3">
    <property type="entry name" value="DUF521 DOMAIN PROTEIN (AFU_ORTHOLOGUE AFUA_6G00490)"/>
    <property type="match status" value="1"/>
</dbReference>
<dbReference type="Gene3D" id="3.50.30.10">
    <property type="entry name" value="Phosphohistidine domain"/>
    <property type="match status" value="1"/>
</dbReference>
<dbReference type="InterPro" id="IPR002840">
    <property type="entry name" value="PMDh-S-like_dom"/>
</dbReference>
<evidence type="ECO:0000313" key="7">
    <source>
        <dbReference type="Proteomes" id="UP000215027"/>
    </source>
</evidence>
<proteinExistence type="predicted"/>
<keyword evidence="2" id="KW-0456">Lyase</keyword>
<evidence type="ECO:0000256" key="2">
    <source>
        <dbReference type="ARBA" id="ARBA00023239"/>
    </source>
</evidence>
<dbReference type="Pfam" id="PF01989">
    <property type="entry name" value="AcnX_swivel_put"/>
    <property type="match status" value="1"/>
</dbReference>
<organism evidence="6 7">
    <name type="scientific">Candidatus Promineifilum breve</name>
    <dbReference type="NCBI Taxonomy" id="1806508"/>
    <lineage>
        <taxon>Bacteria</taxon>
        <taxon>Bacillati</taxon>
        <taxon>Chloroflexota</taxon>
        <taxon>Ardenticatenia</taxon>
        <taxon>Candidatus Promineifilales</taxon>
        <taxon>Candidatus Promineifilaceae</taxon>
        <taxon>Candidatus Promineifilum</taxon>
    </lineage>
</organism>
<dbReference type="GO" id="GO:0016829">
    <property type="term" value="F:lyase activity"/>
    <property type="evidence" value="ECO:0007669"/>
    <property type="project" value="UniProtKB-KW"/>
</dbReference>
<evidence type="ECO:0000259" key="5">
    <source>
        <dbReference type="Pfam" id="PF04412"/>
    </source>
</evidence>
<dbReference type="EMBL" id="LN890655">
    <property type="protein sequence ID" value="CUS05429.2"/>
    <property type="molecule type" value="Genomic_DNA"/>
</dbReference>
<accession>A0A160T749</accession>
<dbReference type="RefSeq" id="WP_162292507.1">
    <property type="nucleotide sequence ID" value="NZ_LN890655.1"/>
</dbReference>
<feature type="domain" description="Phosphomevalonate dehydratase large subunit-like" evidence="5">
    <location>
        <begin position="1"/>
        <end position="409"/>
    </location>
</feature>
<reference evidence="6" key="1">
    <citation type="submission" date="2016-01" db="EMBL/GenBank/DDBJ databases">
        <authorList>
            <person name="Mcilroy J.S."/>
            <person name="Karst M S."/>
            <person name="Albertsen M."/>
        </authorList>
    </citation>
    <scope>NUCLEOTIDE SEQUENCE</scope>
    <source>
        <strain evidence="6">Cfx-K</strain>
    </source>
</reference>
<evidence type="ECO:0000256" key="1">
    <source>
        <dbReference type="ARBA" id="ARBA00023004"/>
    </source>
</evidence>
<evidence type="ECO:0000256" key="3">
    <source>
        <dbReference type="SAM" id="MobiDB-lite"/>
    </source>
</evidence>
<feature type="domain" description="Phosphomevalonate dehydratase small subunit-like" evidence="4">
    <location>
        <begin position="481"/>
        <end position="558"/>
    </location>
</feature>
<name>A0A160T749_9CHLR</name>
<feature type="compositionally biased region" description="Pro residues" evidence="3">
    <location>
        <begin position="434"/>
        <end position="445"/>
    </location>
</feature>
<gene>
    <name evidence="6" type="ORF">CFX0092_A3551</name>
</gene>
<evidence type="ECO:0000313" key="6">
    <source>
        <dbReference type="EMBL" id="CUS05429.2"/>
    </source>
</evidence>
<evidence type="ECO:0000259" key="4">
    <source>
        <dbReference type="Pfam" id="PF01989"/>
    </source>
</evidence>
<keyword evidence="7" id="KW-1185">Reference proteome</keyword>